<proteinExistence type="predicted"/>
<evidence type="ECO:0000313" key="5">
    <source>
        <dbReference type="Proteomes" id="UP001320420"/>
    </source>
</evidence>
<dbReference type="Proteomes" id="UP001320420">
    <property type="component" value="Unassembled WGS sequence"/>
</dbReference>
<feature type="region of interest" description="Disordered" evidence="2">
    <location>
        <begin position="507"/>
        <end position="643"/>
    </location>
</feature>
<accession>A0AAN9UKT0</accession>
<protein>
    <recommendedName>
        <fullName evidence="3">Rab-GAP TBC domain-containing protein</fullName>
    </recommendedName>
</protein>
<evidence type="ECO:0000313" key="4">
    <source>
        <dbReference type="EMBL" id="KAK7749353.1"/>
    </source>
</evidence>
<dbReference type="AlphaFoldDB" id="A0AAN9UKT0"/>
<dbReference type="SUPFAM" id="SSF47923">
    <property type="entry name" value="Ypt/Rab-GAP domain of gyp1p"/>
    <property type="match status" value="2"/>
</dbReference>
<feature type="region of interest" description="Disordered" evidence="2">
    <location>
        <begin position="286"/>
        <end position="319"/>
    </location>
</feature>
<feature type="compositionally biased region" description="Polar residues" evidence="2">
    <location>
        <begin position="540"/>
        <end position="552"/>
    </location>
</feature>
<dbReference type="PANTHER" id="PTHR22957:SF337">
    <property type="entry name" value="TBC1 DOMAIN FAMILY MEMBER 5"/>
    <property type="match status" value="1"/>
</dbReference>
<dbReference type="FunFam" id="1.10.8.270:FF:000031">
    <property type="entry name" value="TBC1 domain family member 5"/>
    <property type="match status" value="1"/>
</dbReference>
<dbReference type="SMART" id="SM00164">
    <property type="entry name" value="TBC"/>
    <property type="match status" value="1"/>
</dbReference>
<feature type="domain" description="Rab-GAP TBC" evidence="3">
    <location>
        <begin position="1"/>
        <end position="239"/>
    </location>
</feature>
<keyword evidence="5" id="KW-1185">Reference proteome</keyword>
<organism evidence="4 5">
    <name type="scientific">Diatrype stigma</name>
    <dbReference type="NCBI Taxonomy" id="117547"/>
    <lineage>
        <taxon>Eukaryota</taxon>
        <taxon>Fungi</taxon>
        <taxon>Dikarya</taxon>
        <taxon>Ascomycota</taxon>
        <taxon>Pezizomycotina</taxon>
        <taxon>Sordariomycetes</taxon>
        <taxon>Xylariomycetidae</taxon>
        <taxon>Xylariales</taxon>
        <taxon>Diatrypaceae</taxon>
        <taxon>Diatrype</taxon>
    </lineage>
</organism>
<feature type="compositionally biased region" description="Low complexity" evidence="2">
    <location>
        <begin position="555"/>
        <end position="591"/>
    </location>
</feature>
<evidence type="ECO:0000256" key="2">
    <source>
        <dbReference type="SAM" id="MobiDB-lite"/>
    </source>
</evidence>
<feature type="region of interest" description="Disordered" evidence="2">
    <location>
        <begin position="367"/>
        <end position="389"/>
    </location>
</feature>
<dbReference type="EMBL" id="JAKJXP020000074">
    <property type="protein sequence ID" value="KAK7749353.1"/>
    <property type="molecule type" value="Genomic_DNA"/>
</dbReference>
<keyword evidence="1" id="KW-0343">GTPase activation</keyword>
<feature type="compositionally biased region" description="Polar residues" evidence="2">
    <location>
        <begin position="593"/>
        <end position="602"/>
    </location>
</feature>
<name>A0AAN9UKT0_9PEZI</name>
<comment type="caution">
    <text evidence="4">The sequence shown here is derived from an EMBL/GenBank/DDBJ whole genome shotgun (WGS) entry which is preliminary data.</text>
</comment>
<sequence>MSDQQRSSLGLPLESDNRYRHLETLVARIEEQLLSPWNTLRRDEILRAEILQDVQRLPEVPFYHEPRIQALILDVLFIYCKLNPDVGGYRQGMHELLAPIVYVLDQDAINPVDAASKASADLAMVEMLDATFIEHDAFALFSKLMDHAKVFYEVGETASKDPSSRPGLDQQPPTSTIVEKSQYIHEVCLRQVDPELSDHLKNIEVLPQVFLIRWVRLLFSREFPFEQVLVLWDNLFAVDPTFELLDLICTAMLMRIRWDHAVYLRDHLDTSGGSALITKYTGRSPIPGADHLRSDTPRAGDQSMRRKATGARSPLSPSRFIQQQGGMEALFQGAAKGVLERGEKLGINQAVRDAMLEIRRNVSEAKTSMKANRELHSESRPSTATRSVTGIERRNKQLAAMLEDTVSKLKTLATSPIDDEKKHREELEVATAKIQFVRVYLEDSTMALPEPTSPRTTPVTERADGDSEAQTSELLSEAVSAMNLNSPSSLPSPPAGAVAATAAAIANPDNHPPQADPDVTDTDPLGLGTATPIQRPQGPNPTRSTLAQSSFSWMLEPGESTSSLPSSLLSPPPSSSSQQGGASSSTTTPGSRLKNSALNRKSVNAARERTAFLFGEVPTDEKGQPAALPDDMFGMELMGKSKS</sequence>
<reference evidence="4 5" key="1">
    <citation type="submission" date="2024-02" db="EMBL/GenBank/DDBJ databases">
        <title>De novo assembly and annotation of 12 fungi associated with fruit tree decline syndrome in Ontario, Canada.</title>
        <authorList>
            <person name="Sulman M."/>
            <person name="Ellouze W."/>
            <person name="Ilyukhin E."/>
        </authorList>
    </citation>
    <scope>NUCLEOTIDE SEQUENCE [LARGE SCALE GENOMIC DNA]</scope>
    <source>
        <strain evidence="4 5">M11/M66-122</strain>
    </source>
</reference>
<evidence type="ECO:0000259" key="3">
    <source>
        <dbReference type="PROSITE" id="PS50086"/>
    </source>
</evidence>
<dbReference type="InterPro" id="IPR000195">
    <property type="entry name" value="Rab-GAP-TBC_dom"/>
</dbReference>
<dbReference type="InterPro" id="IPR035969">
    <property type="entry name" value="Rab-GAP_TBC_sf"/>
</dbReference>
<dbReference type="PANTHER" id="PTHR22957">
    <property type="entry name" value="TBC1 DOMAIN FAMILY MEMBER GTPASE-ACTIVATING PROTEIN"/>
    <property type="match status" value="1"/>
</dbReference>
<gene>
    <name evidence="4" type="ORF">SLS62_008205</name>
</gene>
<dbReference type="Pfam" id="PF00566">
    <property type="entry name" value="RabGAP-TBC"/>
    <property type="match status" value="1"/>
</dbReference>
<feature type="region of interest" description="Disordered" evidence="2">
    <location>
        <begin position="445"/>
        <end position="472"/>
    </location>
</feature>
<dbReference type="Gene3D" id="1.10.8.270">
    <property type="entry name" value="putative rabgap domain of human tbc1 domain family member 14 like domains"/>
    <property type="match status" value="1"/>
</dbReference>
<dbReference type="GO" id="GO:0005096">
    <property type="term" value="F:GTPase activator activity"/>
    <property type="evidence" value="ECO:0007669"/>
    <property type="project" value="UniProtKB-KW"/>
</dbReference>
<dbReference type="PROSITE" id="PS50086">
    <property type="entry name" value="TBC_RABGAP"/>
    <property type="match status" value="1"/>
</dbReference>
<dbReference type="Gene3D" id="1.10.472.80">
    <property type="entry name" value="Ypt/Rab-GAP domain of gyp1p, domain 3"/>
    <property type="match status" value="1"/>
</dbReference>
<evidence type="ECO:0000256" key="1">
    <source>
        <dbReference type="ARBA" id="ARBA00022468"/>
    </source>
</evidence>